<evidence type="ECO:0000256" key="16">
    <source>
        <dbReference type="RuleBase" id="RU361226"/>
    </source>
</evidence>
<feature type="transmembrane region" description="Helical" evidence="18">
    <location>
        <begin position="32"/>
        <end position="50"/>
    </location>
</feature>
<keyword evidence="4 15" id="KW-0285">Flavoprotein</keyword>
<dbReference type="InterPro" id="IPR001834">
    <property type="entry name" value="CBR-like"/>
</dbReference>
<feature type="domain" description="FAD-binding FR-type" evidence="19">
    <location>
        <begin position="88"/>
        <end position="193"/>
    </location>
</feature>
<evidence type="ECO:0000256" key="1">
    <source>
        <dbReference type="ARBA" id="ARBA00001974"/>
    </source>
</evidence>
<dbReference type="InterPro" id="IPR017938">
    <property type="entry name" value="Riboflavin_synthase-like_b-brl"/>
</dbReference>
<evidence type="ECO:0000256" key="13">
    <source>
        <dbReference type="ARBA" id="ARBA00037464"/>
    </source>
</evidence>
<dbReference type="InterPro" id="IPR001433">
    <property type="entry name" value="OxRdtase_FAD/NAD-bd"/>
</dbReference>
<dbReference type="GO" id="GO:0090524">
    <property type="term" value="F:cytochrome-b5 reductase activity, acting on NADH"/>
    <property type="evidence" value="ECO:0007669"/>
    <property type="project" value="UniProtKB-EC"/>
</dbReference>
<dbReference type="Gene3D" id="2.40.30.10">
    <property type="entry name" value="Translation factors"/>
    <property type="match status" value="1"/>
</dbReference>
<dbReference type="InterPro" id="IPR008333">
    <property type="entry name" value="Cbr1-like_FAD-bd_dom"/>
</dbReference>
<dbReference type="SUPFAM" id="SSF63380">
    <property type="entry name" value="Riboflavin synthase domain-like"/>
    <property type="match status" value="1"/>
</dbReference>
<dbReference type="PROSITE" id="PS51384">
    <property type="entry name" value="FAD_FR"/>
    <property type="match status" value="1"/>
</dbReference>
<comment type="similarity">
    <text evidence="3 16">Belongs to the flavoprotein pyridine nucleotide cytochrome reductase family.</text>
</comment>
<dbReference type="InterPro" id="IPR039261">
    <property type="entry name" value="FNR_nucleotide-bd"/>
</dbReference>
<dbReference type="Proteomes" id="UP000800094">
    <property type="component" value="Unassembled WGS sequence"/>
</dbReference>
<feature type="binding site" evidence="15">
    <location>
        <position position="142"/>
    </location>
    <ligand>
        <name>FAD</name>
        <dbReference type="ChEBI" id="CHEBI:57692"/>
    </ligand>
</feature>
<dbReference type="FunFam" id="2.40.30.10:FF:000032">
    <property type="entry name" value="NADH-cytochrome b5 reductase"/>
    <property type="match status" value="1"/>
</dbReference>
<sequence length="340" mass="37518">MFARQVFRPANTLRQHVRRYASEAPKSGSGNGLLYTGIAAAALAGGYLYMRGGTPTGQAGSAPPSAEGQKIPSEAGKPAKVSFTGGDQGFLSLKLEKSEIVNHNVKHLTFALPEEDMESGLHVASAVITKYKGPEMEKPVIRPYTPVSDVDQKGTVEFIIKKYPNGPMSNHIHDMEPGQRLEIKGPIPKYPWEANKHEHVAMIAGGTGITPMWQVANAIFKNPEDKTKVTLVFGNVTEEDILLKREWERLENTYPQRFRAFYVLDNPPEQWQGGKGFVTKELLKTVLPEPKEGEKIKIFVCGPPGMYKAISGGKKSPADQGELEGYLKELGYSKDQVYKF</sequence>
<feature type="binding site" evidence="15">
    <location>
        <position position="143"/>
    </location>
    <ligand>
        <name>FAD</name>
        <dbReference type="ChEBI" id="CHEBI:57692"/>
    </ligand>
</feature>
<evidence type="ECO:0000256" key="18">
    <source>
        <dbReference type="SAM" id="Phobius"/>
    </source>
</evidence>
<evidence type="ECO:0000256" key="7">
    <source>
        <dbReference type="ARBA" id="ARBA00022827"/>
    </source>
</evidence>
<dbReference type="EMBL" id="ML987198">
    <property type="protein sequence ID" value="KAF2246911.1"/>
    <property type="molecule type" value="Genomic_DNA"/>
</dbReference>
<keyword evidence="8 18" id="KW-1133">Transmembrane helix</keyword>
<evidence type="ECO:0000256" key="8">
    <source>
        <dbReference type="ARBA" id="ARBA00022989"/>
    </source>
</evidence>
<evidence type="ECO:0000256" key="12">
    <source>
        <dbReference type="ARBA" id="ARBA00023136"/>
    </source>
</evidence>
<proteinExistence type="inferred from homology"/>
<keyword evidence="11" id="KW-0496">Mitochondrion</keyword>
<organism evidence="20 21">
    <name type="scientific">Trematosphaeria pertusa</name>
    <dbReference type="NCBI Taxonomy" id="390896"/>
    <lineage>
        <taxon>Eukaryota</taxon>
        <taxon>Fungi</taxon>
        <taxon>Dikarya</taxon>
        <taxon>Ascomycota</taxon>
        <taxon>Pezizomycotina</taxon>
        <taxon>Dothideomycetes</taxon>
        <taxon>Pleosporomycetidae</taxon>
        <taxon>Pleosporales</taxon>
        <taxon>Massarineae</taxon>
        <taxon>Trematosphaeriaceae</taxon>
        <taxon>Trematosphaeria</taxon>
    </lineage>
</organism>
<dbReference type="InterPro" id="IPR017927">
    <property type="entry name" value="FAD-bd_FR_type"/>
</dbReference>
<dbReference type="PRINTS" id="PR00406">
    <property type="entry name" value="CYTB5RDTASE"/>
</dbReference>
<evidence type="ECO:0000259" key="19">
    <source>
        <dbReference type="PROSITE" id="PS51384"/>
    </source>
</evidence>
<keyword evidence="12 18" id="KW-0472">Membrane</keyword>
<dbReference type="InterPro" id="IPR001709">
    <property type="entry name" value="Flavoprot_Pyr_Nucl_cyt_Rdtase"/>
</dbReference>
<dbReference type="Pfam" id="PF00970">
    <property type="entry name" value="FAD_binding_6"/>
    <property type="match status" value="1"/>
</dbReference>
<evidence type="ECO:0000256" key="2">
    <source>
        <dbReference type="ARBA" id="ARBA00004572"/>
    </source>
</evidence>
<evidence type="ECO:0000256" key="10">
    <source>
        <dbReference type="ARBA" id="ARBA00023027"/>
    </source>
</evidence>
<dbReference type="FunFam" id="3.40.50.80:FF:000009">
    <property type="entry name" value="NADH-cytochrome b5 reductase"/>
    <property type="match status" value="1"/>
</dbReference>
<comment type="catalytic activity">
    <reaction evidence="14 16">
        <text>2 Fe(III)-[cytochrome b5] + NADH = 2 Fe(II)-[cytochrome b5] + NAD(+) + H(+)</text>
        <dbReference type="Rhea" id="RHEA:46680"/>
        <dbReference type="Rhea" id="RHEA-COMP:10438"/>
        <dbReference type="Rhea" id="RHEA-COMP:10439"/>
        <dbReference type="ChEBI" id="CHEBI:15378"/>
        <dbReference type="ChEBI" id="CHEBI:29033"/>
        <dbReference type="ChEBI" id="CHEBI:29034"/>
        <dbReference type="ChEBI" id="CHEBI:57540"/>
        <dbReference type="ChEBI" id="CHEBI:57945"/>
        <dbReference type="EC" id="1.6.2.2"/>
    </reaction>
</comment>
<dbReference type="Pfam" id="PF00175">
    <property type="entry name" value="NAD_binding_1"/>
    <property type="match status" value="1"/>
</dbReference>
<feature type="binding site" evidence="15">
    <location>
        <position position="144"/>
    </location>
    <ligand>
        <name>FAD</name>
        <dbReference type="ChEBI" id="CHEBI:57692"/>
    </ligand>
</feature>
<evidence type="ECO:0000256" key="4">
    <source>
        <dbReference type="ARBA" id="ARBA00022630"/>
    </source>
</evidence>
<dbReference type="PANTHER" id="PTHR19370:SF171">
    <property type="entry name" value="NADH-CYTOCHROME B5 REDUCTASE 2"/>
    <property type="match status" value="1"/>
</dbReference>
<dbReference type="RefSeq" id="XP_033681915.1">
    <property type="nucleotide sequence ID" value="XM_033823912.1"/>
</dbReference>
<dbReference type="PANTHER" id="PTHR19370">
    <property type="entry name" value="NADH-CYTOCHROME B5 REDUCTASE"/>
    <property type="match status" value="1"/>
</dbReference>
<evidence type="ECO:0000256" key="9">
    <source>
        <dbReference type="ARBA" id="ARBA00023002"/>
    </source>
</evidence>
<keyword evidence="9 16" id="KW-0560">Oxidoreductase</keyword>
<feature type="binding site" evidence="15">
    <location>
        <position position="210"/>
    </location>
    <ligand>
        <name>FAD</name>
        <dbReference type="ChEBI" id="CHEBI:57692"/>
    </ligand>
</feature>
<dbReference type="EC" id="1.6.2.2" evidence="16"/>
<reference evidence="20" key="1">
    <citation type="journal article" date="2020" name="Stud. Mycol.">
        <title>101 Dothideomycetes genomes: a test case for predicting lifestyles and emergence of pathogens.</title>
        <authorList>
            <person name="Haridas S."/>
            <person name="Albert R."/>
            <person name="Binder M."/>
            <person name="Bloem J."/>
            <person name="Labutti K."/>
            <person name="Salamov A."/>
            <person name="Andreopoulos B."/>
            <person name="Baker S."/>
            <person name="Barry K."/>
            <person name="Bills G."/>
            <person name="Bluhm B."/>
            <person name="Cannon C."/>
            <person name="Castanera R."/>
            <person name="Culley D."/>
            <person name="Daum C."/>
            <person name="Ezra D."/>
            <person name="Gonzalez J."/>
            <person name="Henrissat B."/>
            <person name="Kuo A."/>
            <person name="Liang C."/>
            <person name="Lipzen A."/>
            <person name="Lutzoni F."/>
            <person name="Magnuson J."/>
            <person name="Mondo S."/>
            <person name="Nolan M."/>
            <person name="Ohm R."/>
            <person name="Pangilinan J."/>
            <person name="Park H.-J."/>
            <person name="Ramirez L."/>
            <person name="Alfaro M."/>
            <person name="Sun H."/>
            <person name="Tritt A."/>
            <person name="Yoshinaga Y."/>
            <person name="Zwiers L.-H."/>
            <person name="Turgeon B."/>
            <person name="Goodwin S."/>
            <person name="Spatafora J."/>
            <person name="Crous P."/>
            <person name="Grigoriev I."/>
        </authorList>
    </citation>
    <scope>NUCLEOTIDE SEQUENCE</scope>
    <source>
        <strain evidence="20">CBS 122368</strain>
    </source>
</reference>
<dbReference type="SUPFAM" id="SSF52343">
    <property type="entry name" value="Ferredoxin reductase-like, C-terminal NADP-linked domain"/>
    <property type="match status" value="1"/>
</dbReference>
<dbReference type="CDD" id="cd06183">
    <property type="entry name" value="cyt_b5_reduct_like"/>
    <property type="match status" value="1"/>
</dbReference>
<keyword evidence="6" id="KW-1000">Mitochondrion outer membrane</keyword>
<dbReference type="PRINTS" id="PR00371">
    <property type="entry name" value="FPNCR"/>
</dbReference>
<dbReference type="GeneID" id="54577242"/>
<feature type="binding site" evidence="15">
    <location>
        <position position="159"/>
    </location>
    <ligand>
        <name>FAD</name>
        <dbReference type="ChEBI" id="CHEBI:57692"/>
    </ligand>
</feature>
<feature type="binding site" evidence="15">
    <location>
        <position position="168"/>
    </location>
    <ligand>
        <name>FAD</name>
        <dbReference type="ChEBI" id="CHEBI:57692"/>
    </ligand>
</feature>
<dbReference type="GO" id="GO:0005741">
    <property type="term" value="C:mitochondrial outer membrane"/>
    <property type="evidence" value="ECO:0007669"/>
    <property type="project" value="UniProtKB-SubCell"/>
</dbReference>
<evidence type="ECO:0000256" key="14">
    <source>
        <dbReference type="ARBA" id="ARBA00047682"/>
    </source>
</evidence>
<dbReference type="GO" id="GO:0006696">
    <property type="term" value="P:ergosterol biosynthetic process"/>
    <property type="evidence" value="ECO:0007669"/>
    <property type="project" value="TreeGrafter"/>
</dbReference>
<evidence type="ECO:0000256" key="15">
    <source>
        <dbReference type="PIRSR" id="PIRSR601834-1"/>
    </source>
</evidence>
<gene>
    <name evidence="20" type="ORF">BU26DRAFT_431021</name>
</gene>
<dbReference type="OrthoDB" id="432685at2759"/>
<comment type="function">
    <text evidence="13">May mediate the reduction of outer membrane cytochrome b5.</text>
</comment>
<evidence type="ECO:0000256" key="5">
    <source>
        <dbReference type="ARBA" id="ARBA00022692"/>
    </source>
</evidence>
<evidence type="ECO:0000256" key="17">
    <source>
        <dbReference type="SAM" id="MobiDB-lite"/>
    </source>
</evidence>
<dbReference type="Gene3D" id="3.40.50.80">
    <property type="entry name" value="Nucleotide-binding domain of ferredoxin-NADP reductase (FNR) module"/>
    <property type="match status" value="1"/>
</dbReference>
<evidence type="ECO:0000256" key="6">
    <source>
        <dbReference type="ARBA" id="ARBA00022787"/>
    </source>
</evidence>
<feature type="binding site" evidence="15">
    <location>
        <position position="169"/>
    </location>
    <ligand>
        <name>FAD</name>
        <dbReference type="ChEBI" id="CHEBI:57692"/>
    </ligand>
</feature>
<keyword evidence="10 16" id="KW-0520">NAD</keyword>
<accession>A0A6A6I969</accession>
<keyword evidence="7 15" id="KW-0274">FAD</keyword>
<name>A0A6A6I969_9PLEO</name>
<evidence type="ECO:0000313" key="20">
    <source>
        <dbReference type="EMBL" id="KAF2246911.1"/>
    </source>
</evidence>
<comment type="subcellular location">
    <subcellularLocation>
        <location evidence="2">Mitochondrion outer membrane</location>
        <topology evidence="2">Single-pass membrane protein</topology>
    </subcellularLocation>
</comment>
<feature type="binding site" evidence="15">
    <location>
        <position position="161"/>
    </location>
    <ligand>
        <name>FAD</name>
        <dbReference type="ChEBI" id="CHEBI:57692"/>
    </ligand>
</feature>
<dbReference type="AlphaFoldDB" id="A0A6A6I969"/>
<keyword evidence="21" id="KW-1185">Reference proteome</keyword>
<comment type="cofactor">
    <cofactor evidence="1 15 16">
        <name>FAD</name>
        <dbReference type="ChEBI" id="CHEBI:57692"/>
    </cofactor>
</comment>
<evidence type="ECO:0000313" key="21">
    <source>
        <dbReference type="Proteomes" id="UP000800094"/>
    </source>
</evidence>
<feature type="region of interest" description="Disordered" evidence="17">
    <location>
        <begin position="56"/>
        <end position="78"/>
    </location>
</feature>
<evidence type="ECO:0000256" key="11">
    <source>
        <dbReference type="ARBA" id="ARBA00023128"/>
    </source>
</evidence>
<evidence type="ECO:0000256" key="3">
    <source>
        <dbReference type="ARBA" id="ARBA00006105"/>
    </source>
</evidence>
<keyword evidence="5 18" id="KW-0812">Transmembrane</keyword>
<protein>
    <recommendedName>
        <fullName evidence="16">NADH-cytochrome b5 reductase</fullName>
        <ecNumber evidence="16">1.6.2.2</ecNumber>
    </recommendedName>
</protein>